<evidence type="ECO:0000256" key="2">
    <source>
        <dbReference type="ARBA" id="ARBA00022679"/>
    </source>
</evidence>
<dbReference type="Gene3D" id="3.30.559.70">
    <property type="entry name" value="Choline/Carnitine o-acyltransferase, domain 2"/>
    <property type="match status" value="1"/>
</dbReference>
<keyword evidence="2" id="KW-0808">Transferase</keyword>
<sequence>MNRIRPLSRRQLHATLSYLKAFHPRDHLARTILPTFHFQGALPRLPIPSLNQSLHKYITSLEALEGHPEITKEDIQRVRSYLNEFVENDGPVLDAELRARDKAHPESSHLWAPWSDMYLSDRRSLPVNYNPLLVWNDHPNPKLNNQKSRAAMYCWASAKYYLTLADGHLPPEVFNMKDPPSDNVARLTKLLPKMRISIASKGIDNQSIRYLPYAANGSFPLDMSQIENLFYSTRIPTAEKDVIRKADEKANHVIVLTRGRFYLLDVLNKGPNGDRNARSVEDIYTDIEKIIDDAEKKGKTEFAVSALANTDRDKWTANRQELVELGNEFALSLIDDAMFLLNLDEDDIRLDVKNETFCATDTTGVLSTMLWGPAENRWVDKSFSIIVKPDGTSGLNFEHAWGDGACVLSYFNKVQEHIQSDCTLNPDIKGMSSPISTDAPTEVKFVLSDNLKSEIKSAINYHNEQINGLEVSFGQNFEVNRTWMNSRNLGADGFLQLSLQIAHRLLHGYQCATYESASTCAFQHGRTETIRPCTHEAVELAKFYVNADFNNVEDCREIDRLLRKAIKVHNVMTKDCLSGEGFDRHLFGIRYQATVKGAEQPKFVLDKTFEVMNYFRMSTSTLNSPHVKLGGFGPVVPDGYALGYMVYDNWIGVTASAFPANGVDPTVFTQTANEVWETLKTVVDKAAKIMADDKSKEKARRKLPEMSEEMKARRPPRSKILKPLDPAEEKYRKAMELINQLLTEFSIKNRNLEAAGETLAKLKIHITGMNFLPLKDNGCEAEDEKMDIPEEEPKSNKPKFKYDKYHKNRELRVARQMLEIGALYSLEIRDIPAFHRYIAQLKPYHFDFREVLPKSYDRVKILGLNLMSLLAEKNSPKMEKSPFITQPLKIERCLMEGRYNRILDRSFMLPVSDYRYFMELIRETVRDEIAANIESAYKEMKTSEIHRLMSLQTPEQLKEICSKHKWDYDENVIVFPREEVKEGIPSKEVTEKMLEYACDLEMIV</sequence>
<evidence type="ECO:0000256" key="1">
    <source>
        <dbReference type="ARBA" id="ARBA00005232"/>
    </source>
</evidence>
<dbReference type="InterPro" id="IPR033464">
    <property type="entry name" value="CSN8_PSD8_EIF3K"/>
</dbReference>
<dbReference type="Gene3D" id="1.25.40.990">
    <property type="match status" value="1"/>
</dbReference>
<dbReference type="InterPro" id="IPR023213">
    <property type="entry name" value="CAT-like_dom_sf"/>
</dbReference>
<feature type="region of interest" description="Disordered" evidence="4">
    <location>
        <begin position="694"/>
        <end position="720"/>
    </location>
</feature>
<evidence type="ECO:0000259" key="6">
    <source>
        <dbReference type="Pfam" id="PF10075"/>
    </source>
</evidence>
<proteinExistence type="inferred from homology"/>
<dbReference type="InterPro" id="IPR042231">
    <property type="entry name" value="Cho/carn_acyl_trans_2"/>
</dbReference>
<feature type="compositionally biased region" description="Basic and acidic residues" evidence="4">
    <location>
        <begin position="694"/>
        <end position="712"/>
    </location>
</feature>
<dbReference type="PROSITE" id="PS00440">
    <property type="entry name" value="ACYLTRANSF_C_2"/>
    <property type="match status" value="1"/>
</dbReference>
<evidence type="ECO:0000313" key="7">
    <source>
        <dbReference type="EMBL" id="CAG5099229.1"/>
    </source>
</evidence>
<keyword evidence="3" id="KW-0012">Acyltransferase</keyword>
<evidence type="ECO:0000313" key="8">
    <source>
        <dbReference type="Proteomes" id="UP001158576"/>
    </source>
</evidence>
<comment type="similarity">
    <text evidence="1">Belongs to the carnitine/choline acetyltransferase family.</text>
</comment>
<feature type="domain" description="Choline/carnitine acyltransferase" evidence="5">
    <location>
        <begin position="45"/>
        <end position="660"/>
    </location>
</feature>
<dbReference type="Pfam" id="PF00755">
    <property type="entry name" value="Carn_acyltransf"/>
    <property type="match status" value="1"/>
</dbReference>
<dbReference type="PANTHER" id="PTHR22589:SF16">
    <property type="entry name" value="CARNITINE O-PALMITOYLTRANSFERASE 2, MITOCHONDRIAL"/>
    <property type="match status" value="1"/>
</dbReference>
<dbReference type="SUPFAM" id="SSF52777">
    <property type="entry name" value="CoA-dependent acyltransferases"/>
    <property type="match status" value="2"/>
</dbReference>
<dbReference type="Proteomes" id="UP001158576">
    <property type="component" value="Chromosome XSR"/>
</dbReference>
<feature type="domain" description="CSN8/PSMD8/EIF3K" evidence="6">
    <location>
        <begin position="876"/>
        <end position="981"/>
    </location>
</feature>
<dbReference type="Pfam" id="PF10075">
    <property type="entry name" value="CSN8_PSD8_EIF3K"/>
    <property type="match status" value="1"/>
</dbReference>
<keyword evidence="8" id="KW-1185">Reference proteome</keyword>
<accession>A0ABN7SK32</accession>
<dbReference type="Gene3D" id="3.30.559.10">
    <property type="entry name" value="Chloramphenicol acetyltransferase-like domain"/>
    <property type="match status" value="1"/>
</dbReference>
<dbReference type="EMBL" id="OU015569">
    <property type="protein sequence ID" value="CAG5099229.1"/>
    <property type="molecule type" value="Genomic_DNA"/>
</dbReference>
<evidence type="ECO:0000259" key="5">
    <source>
        <dbReference type="Pfam" id="PF00755"/>
    </source>
</evidence>
<protein>
    <submittedName>
        <fullName evidence="7">Oidioi.mRNA.OKI2018_I69.XSR.g16363.t1.cds</fullName>
    </submittedName>
</protein>
<evidence type="ECO:0000256" key="3">
    <source>
        <dbReference type="ARBA" id="ARBA00023315"/>
    </source>
</evidence>
<dbReference type="InterPro" id="IPR000542">
    <property type="entry name" value="Carn_acyl_trans"/>
</dbReference>
<name>A0ABN7SK32_OIKDI</name>
<reference evidence="7 8" key="1">
    <citation type="submission" date="2021-04" db="EMBL/GenBank/DDBJ databases">
        <authorList>
            <person name="Bliznina A."/>
        </authorList>
    </citation>
    <scope>NUCLEOTIDE SEQUENCE [LARGE SCALE GENOMIC DNA]</scope>
</reference>
<gene>
    <name evidence="7" type="ORF">OKIOD_LOCUS7921</name>
</gene>
<dbReference type="PROSITE" id="PS00439">
    <property type="entry name" value="ACYLTRANSF_C_1"/>
    <property type="match status" value="1"/>
</dbReference>
<organism evidence="7 8">
    <name type="scientific">Oikopleura dioica</name>
    <name type="common">Tunicate</name>
    <dbReference type="NCBI Taxonomy" id="34765"/>
    <lineage>
        <taxon>Eukaryota</taxon>
        <taxon>Metazoa</taxon>
        <taxon>Chordata</taxon>
        <taxon>Tunicata</taxon>
        <taxon>Appendicularia</taxon>
        <taxon>Copelata</taxon>
        <taxon>Oikopleuridae</taxon>
        <taxon>Oikopleura</taxon>
    </lineage>
</organism>
<evidence type="ECO:0000256" key="4">
    <source>
        <dbReference type="SAM" id="MobiDB-lite"/>
    </source>
</evidence>
<dbReference type="PANTHER" id="PTHR22589">
    <property type="entry name" value="CARNITINE O-ACYLTRANSFERASE"/>
    <property type="match status" value="1"/>
</dbReference>
<dbReference type="InterPro" id="IPR039551">
    <property type="entry name" value="Cho/carn_acyl_trans"/>
</dbReference>